<accession>A0A4V6PQJ6</accession>
<comment type="caution">
    <text evidence="6">The sequence shown here is derived from an EMBL/GenBank/DDBJ whole genome shotgun (WGS) entry which is preliminary data.</text>
</comment>
<dbReference type="NCBIfam" id="TIGR02550">
    <property type="entry name" value="flagell_flgL"/>
    <property type="match status" value="1"/>
</dbReference>
<organism evidence="6 7">
    <name type="scientific">Azoarcus indigens</name>
    <dbReference type="NCBI Taxonomy" id="29545"/>
    <lineage>
        <taxon>Bacteria</taxon>
        <taxon>Pseudomonadati</taxon>
        <taxon>Pseudomonadota</taxon>
        <taxon>Betaproteobacteria</taxon>
        <taxon>Rhodocyclales</taxon>
        <taxon>Zoogloeaceae</taxon>
        <taxon>Azoarcus</taxon>
    </lineage>
</organism>
<proteinExistence type="inferred from homology"/>
<dbReference type="EMBL" id="SNVV01000015">
    <property type="protein sequence ID" value="TDN48362.1"/>
    <property type="molecule type" value="Genomic_DNA"/>
</dbReference>
<evidence type="ECO:0000313" key="7">
    <source>
        <dbReference type="Proteomes" id="UP000295129"/>
    </source>
</evidence>
<dbReference type="GO" id="GO:0009424">
    <property type="term" value="C:bacterial-type flagellum hook"/>
    <property type="evidence" value="ECO:0007669"/>
    <property type="project" value="InterPro"/>
</dbReference>
<dbReference type="GO" id="GO:0005198">
    <property type="term" value="F:structural molecule activity"/>
    <property type="evidence" value="ECO:0007669"/>
    <property type="project" value="InterPro"/>
</dbReference>
<dbReference type="PANTHER" id="PTHR42792">
    <property type="entry name" value="FLAGELLIN"/>
    <property type="match status" value="1"/>
</dbReference>
<reference evidence="6 7" key="1">
    <citation type="submission" date="2019-03" db="EMBL/GenBank/DDBJ databases">
        <title>Genomic Encyclopedia of Type Strains, Phase IV (KMG-IV): sequencing the most valuable type-strain genomes for metagenomic binning, comparative biology and taxonomic classification.</title>
        <authorList>
            <person name="Goeker M."/>
        </authorList>
    </citation>
    <scope>NUCLEOTIDE SEQUENCE [LARGE SCALE GENOMIC DNA]</scope>
    <source>
        <strain evidence="6 7">DSM 12121</strain>
    </source>
</reference>
<gene>
    <name evidence="6" type="ORF">C7389_11528</name>
</gene>
<dbReference type="Gene3D" id="1.20.1330.10">
    <property type="entry name" value="f41 fragment of flagellin, N-terminal domain"/>
    <property type="match status" value="2"/>
</dbReference>
<evidence type="ECO:0000256" key="4">
    <source>
        <dbReference type="ARBA" id="ARBA00023143"/>
    </source>
</evidence>
<keyword evidence="7" id="KW-1185">Reference proteome</keyword>
<dbReference type="InterPro" id="IPR013384">
    <property type="entry name" value="Flagell_FlgL"/>
</dbReference>
<evidence type="ECO:0000256" key="1">
    <source>
        <dbReference type="ARBA" id="ARBA00004365"/>
    </source>
</evidence>
<dbReference type="GO" id="GO:0071973">
    <property type="term" value="P:bacterial-type flagellum-dependent cell motility"/>
    <property type="evidence" value="ECO:0007669"/>
    <property type="project" value="InterPro"/>
</dbReference>
<dbReference type="OrthoDB" id="9768249at2"/>
<dbReference type="RefSeq" id="WP_133593454.1">
    <property type="nucleotide sequence ID" value="NZ_SNVV01000015.1"/>
</dbReference>
<keyword evidence="6" id="KW-0282">Flagellum</keyword>
<dbReference type="InterPro" id="IPR001029">
    <property type="entry name" value="Flagellin_N"/>
</dbReference>
<keyword evidence="6" id="KW-0966">Cell projection</keyword>
<keyword evidence="4" id="KW-0975">Bacterial flagellum</keyword>
<comment type="similarity">
    <text evidence="3">Belongs to the bacterial flagellin family.</text>
</comment>
<protein>
    <submittedName>
        <fullName evidence="6">Flagellar hook-associated protein 3 FlgL</fullName>
    </submittedName>
</protein>
<evidence type="ECO:0000259" key="5">
    <source>
        <dbReference type="Pfam" id="PF00669"/>
    </source>
</evidence>
<evidence type="ECO:0000313" key="6">
    <source>
        <dbReference type="EMBL" id="TDN48362.1"/>
    </source>
</evidence>
<dbReference type="InterPro" id="IPR001492">
    <property type="entry name" value="Flagellin"/>
</dbReference>
<dbReference type="GO" id="GO:0005576">
    <property type="term" value="C:extracellular region"/>
    <property type="evidence" value="ECO:0007669"/>
    <property type="project" value="UniProtKB-SubCell"/>
</dbReference>
<dbReference type="PANTHER" id="PTHR42792:SF1">
    <property type="entry name" value="FLAGELLAR HOOK-ASSOCIATED PROTEIN 3"/>
    <property type="match status" value="1"/>
</dbReference>
<feature type="domain" description="Flagellin N-terminal" evidence="5">
    <location>
        <begin position="3"/>
        <end position="139"/>
    </location>
</feature>
<sequence length="413" mass="44320">MRISTNMIYDKGVGSMQRQWSDLLHTQQQLSTGRRVLTPADDPIAASRALEIGQSQGVNTQFMTNTGYAEDRLKLLENKLTGVDDTLQYIREKTVAAGNGIYKEEDLGYLATDLRAQFDSLLALANSQDGTGDYLFSGYRSNVQPFSGSVAGVSYAGDYGTQTIQVSASRYMPVSLPGSDIFTATREVNDDLVAALTGEHADGTANTGDASLTGTLAPLADGSIDMDKLGRRYEIVYNDPAGYDVYEYEPGNPDRVTIATGLADLTSLADPTSPNYIGVNLAVSGTPGDGDRFEVFVSSNNMFDNLGLLIDSMERPGPSGMAGGAVAVGLDNLDGALENILKVRAQVGSQLTETESLQSLGSDLNLQYSEVISGLMDVDYVDAISRLAQQQTYLQAAQQSFMQVSNLSLFNYL</sequence>
<evidence type="ECO:0000256" key="2">
    <source>
        <dbReference type="ARBA" id="ARBA00004613"/>
    </source>
</evidence>
<comment type="subcellular location">
    <subcellularLocation>
        <location evidence="1">Bacterial flagellum</location>
    </subcellularLocation>
    <subcellularLocation>
        <location evidence="2">Secreted</location>
    </subcellularLocation>
</comment>
<evidence type="ECO:0000256" key="3">
    <source>
        <dbReference type="ARBA" id="ARBA00005709"/>
    </source>
</evidence>
<name>A0A4V6PQJ6_9RHOO</name>
<dbReference type="AlphaFoldDB" id="A0A4V6PQJ6"/>
<keyword evidence="6" id="KW-0969">Cilium</keyword>
<dbReference type="Pfam" id="PF00669">
    <property type="entry name" value="Flagellin_N"/>
    <property type="match status" value="1"/>
</dbReference>
<dbReference type="Proteomes" id="UP000295129">
    <property type="component" value="Unassembled WGS sequence"/>
</dbReference>
<dbReference type="SUPFAM" id="SSF64518">
    <property type="entry name" value="Phase 1 flagellin"/>
    <property type="match status" value="1"/>
</dbReference>